<protein>
    <submittedName>
        <fullName evidence="3">DUF6412 domain-containing protein</fullName>
    </submittedName>
</protein>
<proteinExistence type="predicted"/>
<keyword evidence="2" id="KW-1133">Transmembrane helix</keyword>
<gene>
    <name evidence="3" type="ORF">ACFQLX_09915</name>
</gene>
<dbReference type="RefSeq" id="WP_386413836.1">
    <property type="nucleotide sequence ID" value="NZ_JBHSZO010000012.1"/>
</dbReference>
<keyword evidence="2" id="KW-0472">Membrane</keyword>
<dbReference type="EMBL" id="JBHSZO010000012">
    <property type="protein sequence ID" value="MFC7218479.1"/>
    <property type="molecule type" value="Genomic_DNA"/>
</dbReference>
<feature type="region of interest" description="Disordered" evidence="1">
    <location>
        <begin position="78"/>
        <end position="102"/>
    </location>
</feature>
<dbReference type="Proteomes" id="UP001596413">
    <property type="component" value="Unassembled WGS sequence"/>
</dbReference>
<keyword evidence="4" id="KW-1185">Reference proteome</keyword>
<reference evidence="4" key="1">
    <citation type="journal article" date="2019" name="Int. J. Syst. Evol. Microbiol.">
        <title>The Global Catalogue of Microorganisms (GCM) 10K type strain sequencing project: providing services to taxonomists for standard genome sequencing and annotation.</title>
        <authorList>
            <consortium name="The Broad Institute Genomics Platform"/>
            <consortium name="The Broad Institute Genome Sequencing Center for Infectious Disease"/>
            <person name="Wu L."/>
            <person name="Ma J."/>
        </authorList>
    </citation>
    <scope>NUCLEOTIDE SEQUENCE [LARGE SCALE GENOMIC DNA]</scope>
    <source>
        <strain evidence="4">CGMCC 1.13681</strain>
    </source>
</reference>
<dbReference type="Pfam" id="PF19950">
    <property type="entry name" value="DUF6412"/>
    <property type="match status" value="1"/>
</dbReference>
<organism evidence="3 4">
    <name type="scientific">Streptomyces polyrhachis</name>
    <dbReference type="NCBI Taxonomy" id="1282885"/>
    <lineage>
        <taxon>Bacteria</taxon>
        <taxon>Bacillati</taxon>
        <taxon>Actinomycetota</taxon>
        <taxon>Actinomycetes</taxon>
        <taxon>Kitasatosporales</taxon>
        <taxon>Streptomycetaceae</taxon>
        <taxon>Streptomyces</taxon>
    </lineage>
</organism>
<evidence type="ECO:0000313" key="3">
    <source>
        <dbReference type="EMBL" id="MFC7218479.1"/>
    </source>
</evidence>
<evidence type="ECO:0000256" key="2">
    <source>
        <dbReference type="SAM" id="Phobius"/>
    </source>
</evidence>
<keyword evidence="2" id="KW-0812">Transmembrane</keyword>
<feature type="transmembrane region" description="Helical" evidence="2">
    <location>
        <begin position="31"/>
        <end position="50"/>
    </location>
</feature>
<feature type="transmembrane region" description="Helical" evidence="2">
    <location>
        <begin position="7"/>
        <end position="25"/>
    </location>
</feature>
<dbReference type="InterPro" id="IPR045635">
    <property type="entry name" value="DUF6412"/>
</dbReference>
<name>A0ABW2GEJ5_9ACTN</name>
<accession>A0ABW2GEJ5</accession>
<evidence type="ECO:0000313" key="4">
    <source>
        <dbReference type="Proteomes" id="UP001596413"/>
    </source>
</evidence>
<sequence length="102" mass="10554">MHPRTKAVVRLLVGAVLALLGEAMYDEAGLAAAFTGVAASAALMLLGAAFPHHAVARTVTPAGVRTAIRERARRTAFLPQRDPDAAGRARPRAPGHVLPTAA</sequence>
<comment type="caution">
    <text evidence="3">The sequence shown here is derived from an EMBL/GenBank/DDBJ whole genome shotgun (WGS) entry which is preliminary data.</text>
</comment>
<evidence type="ECO:0000256" key="1">
    <source>
        <dbReference type="SAM" id="MobiDB-lite"/>
    </source>
</evidence>